<name>A0A1I7SME4_BURXY</name>
<dbReference type="Proteomes" id="UP000582659">
    <property type="component" value="Unassembled WGS sequence"/>
</dbReference>
<dbReference type="WBParaSite" id="BXY_1422800.1">
    <property type="protein sequence ID" value="BXY_1422800.1"/>
    <property type="gene ID" value="BXY_1422800"/>
</dbReference>
<proteinExistence type="predicted"/>
<dbReference type="Proteomes" id="UP000095284">
    <property type="component" value="Unplaced"/>
</dbReference>
<evidence type="ECO:0000313" key="1">
    <source>
        <dbReference type="EMBL" id="CAD5234398.1"/>
    </source>
</evidence>
<evidence type="ECO:0000313" key="2">
    <source>
        <dbReference type="Proteomes" id="UP000095284"/>
    </source>
</evidence>
<dbReference type="AlphaFoldDB" id="A0A1I7SME4"/>
<dbReference type="Proteomes" id="UP000659654">
    <property type="component" value="Unassembled WGS sequence"/>
</dbReference>
<protein>
    <submittedName>
        <fullName evidence="1">(pine wood nematode) hypothetical protein</fullName>
    </submittedName>
</protein>
<dbReference type="EMBL" id="CAJFCV020000006">
    <property type="protein sequence ID" value="CAG9130150.1"/>
    <property type="molecule type" value="Genomic_DNA"/>
</dbReference>
<organism evidence="2 4">
    <name type="scientific">Bursaphelenchus xylophilus</name>
    <name type="common">Pinewood nematode worm</name>
    <name type="synonym">Aphelenchoides xylophilus</name>
    <dbReference type="NCBI Taxonomy" id="6326"/>
    <lineage>
        <taxon>Eukaryota</taxon>
        <taxon>Metazoa</taxon>
        <taxon>Ecdysozoa</taxon>
        <taxon>Nematoda</taxon>
        <taxon>Chromadorea</taxon>
        <taxon>Rhabditida</taxon>
        <taxon>Tylenchina</taxon>
        <taxon>Tylenchomorpha</taxon>
        <taxon>Aphelenchoidea</taxon>
        <taxon>Aphelenchoididae</taxon>
        <taxon>Bursaphelenchus</taxon>
    </lineage>
</organism>
<gene>
    <name evidence="1" type="ORF">BXYJ_LOCUS14489</name>
</gene>
<reference evidence="4" key="1">
    <citation type="submission" date="2016-11" db="UniProtKB">
        <authorList>
            <consortium name="WormBaseParasite"/>
        </authorList>
    </citation>
    <scope>IDENTIFICATION</scope>
</reference>
<accession>A0A1I7SME4</accession>
<evidence type="ECO:0000313" key="3">
    <source>
        <dbReference type="Proteomes" id="UP000659654"/>
    </source>
</evidence>
<keyword evidence="3" id="KW-1185">Reference proteome</keyword>
<reference evidence="1" key="2">
    <citation type="submission" date="2020-09" db="EMBL/GenBank/DDBJ databases">
        <authorList>
            <person name="Kikuchi T."/>
        </authorList>
    </citation>
    <scope>NUCLEOTIDE SEQUENCE</scope>
    <source>
        <strain evidence="1">Ka4C1</strain>
    </source>
</reference>
<evidence type="ECO:0000313" key="4">
    <source>
        <dbReference type="WBParaSite" id="BXY_1422800.1"/>
    </source>
</evidence>
<sequence length="149" mass="16404">MSSPKSRLESRAITEWPDFLIECALLAFARAASASSEGKGWHHWTFECGGQKRPRQSDHVVAFFRTVPTANSGSLPRSLLSLHASKECGVGLIGTAAFGIGLGKKGERRRRFARPLLYKNACGICFLSARRQLEDRSGHILAKGYRTTI</sequence>
<dbReference type="EMBL" id="CAJFDI010000006">
    <property type="protein sequence ID" value="CAD5234398.1"/>
    <property type="molecule type" value="Genomic_DNA"/>
</dbReference>